<keyword evidence="2" id="KW-1185">Reference proteome</keyword>
<name>A0A660L569_9ACTN</name>
<dbReference type="Proteomes" id="UP000278962">
    <property type="component" value="Unassembled WGS sequence"/>
</dbReference>
<organism evidence="1 2">
    <name type="scientific">Solirubrobacter pauli</name>
    <dbReference type="NCBI Taxonomy" id="166793"/>
    <lineage>
        <taxon>Bacteria</taxon>
        <taxon>Bacillati</taxon>
        <taxon>Actinomycetota</taxon>
        <taxon>Thermoleophilia</taxon>
        <taxon>Solirubrobacterales</taxon>
        <taxon>Solirubrobacteraceae</taxon>
        <taxon>Solirubrobacter</taxon>
    </lineage>
</organism>
<dbReference type="AlphaFoldDB" id="A0A660L569"/>
<accession>A0A660L569</accession>
<reference evidence="1 2" key="1">
    <citation type="submission" date="2018-10" db="EMBL/GenBank/DDBJ databases">
        <title>Genomic Encyclopedia of Archaeal and Bacterial Type Strains, Phase II (KMG-II): from individual species to whole genera.</title>
        <authorList>
            <person name="Goeker M."/>
        </authorList>
    </citation>
    <scope>NUCLEOTIDE SEQUENCE [LARGE SCALE GENOMIC DNA]</scope>
    <source>
        <strain evidence="1 2">DSM 14954</strain>
    </source>
</reference>
<gene>
    <name evidence="1" type="ORF">C8N24_5093</name>
</gene>
<comment type="caution">
    <text evidence="1">The sequence shown here is derived from an EMBL/GenBank/DDBJ whole genome shotgun (WGS) entry which is preliminary data.</text>
</comment>
<evidence type="ECO:0000313" key="1">
    <source>
        <dbReference type="EMBL" id="RKQ87073.1"/>
    </source>
</evidence>
<dbReference type="EMBL" id="RBIL01000002">
    <property type="protein sequence ID" value="RKQ87073.1"/>
    <property type="molecule type" value="Genomic_DNA"/>
</dbReference>
<sequence>MSEDQAIETAGKMSEALETLERARGHLYSFHQLVGEADFALDDVLEGLRAAGRSELADALERDLVGRDVLEGRWTFQIMEEFDDGYWSVFRDFERRVRDELTGGRRHVYEARLKAERQGTTDAG</sequence>
<evidence type="ECO:0000313" key="2">
    <source>
        <dbReference type="Proteomes" id="UP000278962"/>
    </source>
</evidence>
<dbReference type="RefSeq" id="WP_211340138.1">
    <property type="nucleotide sequence ID" value="NZ_RBIL01000002.1"/>
</dbReference>
<protein>
    <submittedName>
        <fullName evidence="1">Uncharacterized protein</fullName>
    </submittedName>
</protein>
<proteinExistence type="predicted"/>